<sequence>MPDMPPAEVEITTDLARRLLTDQFPELATAFLHTVANGWDNVMIRAGEHFVLRLPRRAAAVDLVRHEQLSLPAIRRLVRVPVPSPRLAGEPTDYYPWPWSVLRWLPGHPAIGQAVAARWFWAAGLADFLADLHVPAPDWAPPNPVRGVPLAARDAAVTRRLASGHVPRSDELSALWRTLLAAPVHAGPPVWLHGDLHPLNLLVERGRLSAVVDFGDVTSGDPATDLATAWLTFDGAGRAEFVVRYSLRTGVDDAVWARARGWALVLATALAEHSDDNAELAAIGTHAITELLDAPDANLAR</sequence>
<protein>
    <submittedName>
        <fullName evidence="2">Phosphotransferase enzyme family protein</fullName>
    </submittedName>
</protein>
<comment type="caution">
    <text evidence="2">The sequence shown here is derived from an EMBL/GenBank/DDBJ whole genome shotgun (WGS) entry which is preliminary data.</text>
</comment>
<organism evidence="2 3">
    <name type="scientific">Occultella aeris</name>
    <dbReference type="NCBI Taxonomy" id="2761496"/>
    <lineage>
        <taxon>Bacteria</taxon>
        <taxon>Bacillati</taxon>
        <taxon>Actinomycetota</taxon>
        <taxon>Actinomycetes</taxon>
        <taxon>Micrococcales</taxon>
        <taxon>Ruaniaceae</taxon>
        <taxon>Occultella</taxon>
    </lineage>
</organism>
<dbReference type="Gene3D" id="3.30.200.20">
    <property type="entry name" value="Phosphorylase Kinase, domain 1"/>
    <property type="match status" value="1"/>
</dbReference>
<keyword evidence="2" id="KW-0808">Transferase</keyword>
<dbReference type="CDD" id="cd05155">
    <property type="entry name" value="APH_ChoK_like_1"/>
    <property type="match status" value="1"/>
</dbReference>
<dbReference type="InterPro" id="IPR051678">
    <property type="entry name" value="AGP_Transferase"/>
</dbReference>
<dbReference type="PANTHER" id="PTHR21310:SF42">
    <property type="entry name" value="BIFUNCTIONAL AAC_APH"/>
    <property type="match status" value="1"/>
</dbReference>
<dbReference type="Proteomes" id="UP000419743">
    <property type="component" value="Unassembled WGS sequence"/>
</dbReference>
<reference evidence="2 3" key="1">
    <citation type="submission" date="2019-11" db="EMBL/GenBank/DDBJ databases">
        <authorList>
            <person name="Criscuolo A."/>
        </authorList>
    </citation>
    <scope>NUCLEOTIDE SEQUENCE [LARGE SCALE GENOMIC DNA]</scope>
    <source>
        <strain evidence="2">CIP111667</strain>
    </source>
</reference>
<dbReference type="InterPro" id="IPR002575">
    <property type="entry name" value="Aminoglycoside_PTrfase"/>
</dbReference>
<proteinExistence type="predicted"/>
<dbReference type="SUPFAM" id="SSF56112">
    <property type="entry name" value="Protein kinase-like (PK-like)"/>
    <property type="match status" value="1"/>
</dbReference>
<dbReference type="GO" id="GO:0016740">
    <property type="term" value="F:transferase activity"/>
    <property type="evidence" value="ECO:0007669"/>
    <property type="project" value="UniProtKB-KW"/>
</dbReference>
<dbReference type="RefSeq" id="WP_156738673.1">
    <property type="nucleotide sequence ID" value="NZ_CACRYJ010000004.1"/>
</dbReference>
<evidence type="ECO:0000313" key="2">
    <source>
        <dbReference type="EMBL" id="VZO34806.1"/>
    </source>
</evidence>
<dbReference type="EMBL" id="CACRYJ010000004">
    <property type="protein sequence ID" value="VZO34806.1"/>
    <property type="molecule type" value="Genomic_DNA"/>
</dbReference>
<keyword evidence="3" id="KW-1185">Reference proteome</keyword>
<dbReference type="PANTHER" id="PTHR21310">
    <property type="entry name" value="AMINOGLYCOSIDE PHOSPHOTRANSFERASE-RELATED-RELATED"/>
    <property type="match status" value="1"/>
</dbReference>
<feature type="domain" description="Aminoglycoside phosphotransferase" evidence="1">
    <location>
        <begin position="35"/>
        <end position="262"/>
    </location>
</feature>
<name>A0A7M4DD87_9MICO</name>
<dbReference type="Pfam" id="PF01636">
    <property type="entry name" value="APH"/>
    <property type="match status" value="1"/>
</dbReference>
<accession>A0A7M4DD87</accession>
<dbReference type="AlphaFoldDB" id="A0A7M4DD87"/>
<dbReference type="Gene3D" id="3.90.1200.10">
    <property type="match status" value="1"/>
</dbReference>
<dbReference type="InterPro" id="IPR011009">
    <property type="entry name" value="Kinase-like_dom_sf"/>
</dbReference>
<evidence type="ECO:0000313" key="3">
    <source>
        <dbReference type="Proteomes" id="UP000419743"/>
    </source>
</evidence>
<gene>
    <name evidence="2" type="ORF">HALOF300_00076</name>
</gene>
<evidence type="ECO:0000259" key="1">
    <source>
        <dbReference type="Pfam" id="PF01636"/>
    </source>
</evidence>